<keyword evidence="10" id="KW-1185">Reference proteome</keyword>
<dbReference type="GO" id="GO:0016787">
    <property type="term" value="F:hydrolase activity"/>
    <property type="evidence" value="ECO:0007669"/>
    <property type="project" value="UniProtKB-UniRule"/>
</dbReference>
<feature type="binding site" evidence="5">
    <location>
        <begin position="368"/>
        <end position="375"/>
    </location>
    <ligand>
        <name>ATP</name>
        <dbReference type="ChEBI" id="CHEBI:30616"/>
    </ligand>
</feature>
<evidence type="ECO:0000256" key="2">
    <source>
        <dbReference type="ARBA" id="ARBA00022801"/>
    </source>
</evidence>
<dbReference type="OrthoDB" id="3156807at2759"/>
<feature type="region of interest" description="Disordered" evidence="7">
    <location>
        <begin position="24"/>
        <end position="45"/>
    </location>
</feature>
<dbReference type="Pfam" id="PF13361">
    <property type="entry name" value="UvrD_C"/>
    <property type="match status" value="1"/>
</dbReference>
<dbReference type="GO" id="GO:0004386">
    <property type="term" value="F:helicase activity"/>
    <property type="evidence" value="ECO:0007669"/>
    <property type="project" value="UniProtKB-UniRule"/>
</dbReference>
<evidence type="ECO:0000256" key="6">
    <source>
        <dbReference type="SAM" id="Coils"/>
    </source>
</evidence>
<keyword evidence="3 5" id="KW-0347">Helicase</keyword>
<feature type="domain" description="UvrD-like helicase ATP-binding" evidence="8">
    <location>
        <begin position="347"/>
        <end position="707"/>
    </location>
</feature>
<sequence length="1332" mass="152615">MVDFALDKTEPVDEADSDGFVIGKKRNQSHRKCPRKMEGENSSLKQQDLARLNVTDPQTKEDASFNASFLLYTLKETFSQYFDLLQKPEIYVTVQSMFVVLDSTDGGNHCDKRNQQPANGSASEEALADITPAAYPCIQPMKAALYFESASGFGDWPILISSRADRDLRGARRSDAKFFRIIMKKIVELSKGQFSDDNQKRLTKPDVKFPVFEAKMTRDSRLVYQIDCIPEYENNSERQAIKIFGIYTHAQIDKRFWDSMGYQLSKKGKAYRDRCTFRNQPHDKGDYVIPSATFPPLKKEVSDDNVIPELPKEDVDEIHSLLVLEKFVTLSKELLKSIFVDLDVTHPFNVDLQEKEIIDHQSSCYVLGRSGTGKTTTALFKMLGIECAYTQQSETLSVARPRQIFVTQSRVLVTRVEESFSKLLGSLEVTKKSKKELKELAGQQQLQKEGDGVLYDVEDDVTWKAGLPKKFSLLKDEHFPLFLTFDRLCQLLEGDIESTEGITVNSKRQLVTYDVFLEQYWPHFPQGLTKNLDSALVFNEFLGVIKGSEQSLSHVTGYLDLEAYRALSHRTQRLFANQRDRIYSLFETYMDQRRQRGEFDSADRTHRILKAFDTAGVPGTKIDYLYVDEAQDNLLIDAMLLRSLCRNPNGLFWAGDTAQTIAIGSSFRFNDLKAFLYRLEQRREQGERGITQSELRTFQLAVNYRSHAGIVRCANAVIELITHFWPYAIDFLAPEQGIVNGPKPIFYSDWDTNTVEYIQFLSGNSGELIEFGARQLRDEAAKVELREQVGDIGLILTINECKGLEFDDVLLYRFFEDSTADLGQWRVVLNLVKAATGQSMCAPRFDEERHAGICSELKFLYVAITRSRKNLWIIDCSDKAEPMKMLWESKGYIDSYVPGSDGPRLAQSSTPEEWDTTGRTLFTNRRYLQAMHAFERAGRAREVKISHTYHLRDTARSIQVFGKTASSTRRDAFRSAAESFLECSRGSEGKERCVFFHSAAECFEEAGNCGDNMKDYRRAARAYEDAKEYDPALRLYKETEMFDEAVRVTQNHQGEVDEELANDVRQMAKLYYLKHWEFEKAKALFDSVEEQLECTYSLRDAARSMQLFGKEKRRKETIFSKRNAFCSAAESFLECARGSEGKERCMLFHNAANCYEEAGNCGDNMEDYRRAARAYEGAKEYTPAIRLYSKTGMFDEIVLVIQNHPQEVDEELANDVREKARLYYLANGEFEKAKALLESAEEQLQQLESREDNIAEGRTMETIDVLLDDKEYAESKRWANDLILQGLWESTSLSRKTKYPTDRLSAKDTDAPALHDRPHLHFFSTGSRFART</sequence>
<keyword evidence="6" id="KW-0175">Coiled coil</keyword>
<dbReference type="Proteomes" id="UP001140091">
    <property type="component" value="Unassembled WGS sequence"/>
</dbReference>
<feature type="compositionally biased region" description="Basic residues" evidence="7">
    <location>
        <begin position="24"/>
        <end position="34"/>
    </location>
</feature>
<dbReference type="InterPro" id="IPR014016">
    <property type="entry name" value="UvrD-like_ATP-bd"/>
</dbReference>
<proteinExistence type="predicted"/>
<dbReference type="Pfam" id="PF00580">
    <property type="entry name" value="UvrD-helicase"/>
    <property type="match status" value="1"/>
</dbReference>
<keyword evidence="4 5" id="KW-0067">ATP-binding</keyword>
<dbReference type="InterPro" id="IPR039904">
    <property type="entry name" value="TRANK1"/>
</dbReference>
<feature type="coiled-coil region" evidence="6">
    <location>
        <begin position="1230"/>
        <end position="1257"/>
    </location>
</feature>
<evidence type="ECO:0000313" key="10">
    <source>
        <dbReference type="Proteomes" id="UP001140091"/>
    </source>
</evidence>
<dbReference type="InterPro" id="IPR027417">
    <property type="entry name" value="P-loop_NTPase"/>
</dbReference>
<dbReference type="InterPro" id="IPR014017">
    <property type="entry name" value="DNA_helicase_UvrD-like_C"/>
</dbReference>
<name>A0A9W8MKC1_9AGAR</name>
<reference evidence="9" key="1">
    <citation type="submission" date="2022-06" db="EMBL/GenBank/DDBJ databases">
        <title>Genome Sequence of Candolleomyces eurysporus.</title>
        <authorList>
            <person name="Buettner E."/>
        </authorList>
    </citation>
    <scope>NUCLEOTIDE SEQUENCE</scope>
    <source>
        <strain evidence="9">VTCC 930004</strain>
    </source>
</reference>
<protein>
    <recommendedName>
        <fullName evidence="8">UvrD-like helicase ATP-binding domain-containing protein</fullName>
    </recommendedName>
</protein>
<dbReference type="InterPro" id="IPR011990">
    <property type="entry name" value="TPR-like_helical_dom_sf"/>
</dbReference>
<keyword evidence="2 5" id="KW-0378">Hydrolase</keyword>
<keyword evidence="1 5" id="KW-0547">Nucleotide-binding</keyword>
<organism evidence="9 10">
    <name type="scientific">Candolleomyces eurysporus</name>
    <dbReference type="NCBI Taxonomy" id="2828524"/>
    <lineage>
        <taxon>Eukaryota</taxon>
        <taxon>Fungi</taxon>
        <taxon>Dikarya</taxon>
        <taxon>Basidiomycota</taxon>
        <taxon>Agaricomycotina</taxon>
        <taxon>Agaricomycetes</taxon>
        <taxon>Agaricomycetidae</taxon>
        <taxon>Agaricales</taxon>
        <taxon>Agaricineae</taxon>
        <taxon>Psathyrellaceae</taxon>
        <taxon>Candolleomyces</taxon>
    </lineage>
</organism>
<dbReference type="Gene3D" id="3.40.50.300">
    <property type="entry name" value="P-loop containing nucleotide triphosphate hydrolases"/>
    <property type="match status" value="2"/>
</dbReference>
<evidence type="ECO:0000256" key="1">
    <source>
        <dbReference type="ARBA" id="ARBA00022741"/>
    </source>
</evidence>
<dbReference type="PANTHER" id="PTHR21529">
    <property type="entry name" value="MAMMARY TURMOR VIRUS RECEPTOR HOMOLOG 1, 2 MTVR1, 2"/>
    <property type="match status" value="1"/>
</dbReference>
<evidence type="ECO:0000313" key="9">
    <source>
        <dbReference type="EMBL" id="KAJ2932243.1"/>
    </source>
</evidence>
<feature type="non-terminal residue" evidence="9">
    <location>
        <position position="1"/>
    </location>
</feature>
<dbReference type="GO" id="GO:0005524">
    <property type="term" value="F:ATP binding"/>
    <property type="evidence" value="ECO:0007669"/>
    <property type="project" value="UniProtKB-UniRule"/>
</dbReference>
<dbReference type="PANTHER" id="PTHR21529:SF4">
    <property type="entry name" value="TPR AND ANKYRIN REPEAT-CONTAINING PROTEIN 1"/>
    <property type="match status" value="1"/>
</dbReference>
<comment type="caution">
    <text evidence="9">The sequence shown here is derived from an EMBL/GenBank/DDBJ whole genome shotgun (WGS) entry which is preliminary data.</text>
</comment>
<evidence type="ECO:0000256" key="3">
    <source>
        <dbReference type="ARBA" id="ARBA00022806"/>
    </source>
</evidence>
<evidence type="ECO:0000256" key="4">
    <source>
        <dbReference type="ARBA" id="ARBA00022840"/>
    </source>
</evidence>
<gene>
    <name evidence="9" type="ORF">H1R20_g4868</name>
</gene>
<evidence type="ECO:0000259" key="8">
    <source>
        <dbReference type="PROSITE" id="PS51198"/>
    </source>
</evidence>
<dbReference type="SUPFAM" id="SSF48452">
    <property type="entry name" value="TPR-like"/>
    <property type="match status" value="1"/>
</dbReference>
<dbReference type="SUPFAM" id="SSF52540">
    <property type="entry name" value="P-loop containing nucleoside triphosphate hydrolases"/>
    <property type="match status" value="1"/>
</dbReference>
<evidence type="ECO:0000256" key="7">
    <source>
        <dbReference type="SAM" id="MobiDB-lite"/>
    </source>
</evidence>
<dbReference type="EMBL" id="JANBPK010000777">
    <property type="protein sequence ID" value="KAJ2932243.1"/>
    <property type="molecule type" value="Genomic_DNA"/>
</dbReference>
<accession>A0A9W8MKC1</accession>
<evidence type="ECO:0000256" key="5">
    <source>
        <dbReference type="PROSITE-ProRule" id="PRU00560"/>
    </source>
</evidence>
<dbReference type="PROSITE" id="PS51198">
    <property type="entry name" value="UVRD_HELICASE_ATP_BIND"/>
    <property type="match status" value="1"/>
</dbReference>